<keyword evidence="10" id="KW-1185">Reference proteome</keyword>
<dbReference type="InterPro" id="IPR036259">
    <property type="entry name" value="MFS_trans_sf"/>
</dbReference>
<feature type="domain" description="Major facilitator superfamily (MFS) profile" evidence="8">
    <location>
        <begin position="58"/>
        <end position="471"/>
    </location>
</feature>
<dbReference type="PANTHER" id="PTHR11662:SF399">
    <property type="entry name" value="FI19708P1-RELATED"/>
    <property type="match status" value="1"/>
</dbReference>
<evidence type="ECO:0000256" key="3">
    <source>
        <dbReference type="ARBA" id="ARBA00022692"/>
    </source>
</evidence>
<evidence type="ECO:0000256" key="5">
    <source>
        <dbReference type="ARBA" id="ARBA00022989"/>
    </source>
</evidence>
<feature type="transmembrane region" description="Helical" evidence="7">
    <location>
        <begin position="380"/>
        <end position="401"/>
    </location>
</feature>
<dbReference type="InterPro" id="IPR011701">
    <property type="entry name" value="MFS"/>
</dbReference>
<dbReference type="PANTHER" id="PTHR11662">
    <property type="entry name" value="SOLUTE CARRIER FAMILY 17"/>
    <property type="match status" value="1"/>
</dbReference>
<protein>
    <recommendedName>
        <fullName evidence="8">Major facilitator superfamily (MFS) profile domain-containing protein</fullName>
    </recommendedName>
</protein>
<feature type="transmembrane region" description="Helical" evidence="7">
    <location>
        <begin position="6"/>
        <end position="24"/>
    </location>
</feature>
<dbReference type="InterPro" id="IPR050382">
    <property type="entry name" value="MFS_Na/Anion_cotransporter"/>
</dbReference>
<dbReference type="GO" id="GO:0015293">
    <property type="term" value="F:symporter activity"/>
    <property type="evidence" value="ECO:0007669"/>
    <property type="project" value="UniProtKB-KW"/>
</dbReference>
<accession>A0AAV2RYC5</accession>
<proteinExistence type="predicted"/>
<keyword evidence="4" id="KW-0769">Symport</keyword>
<dbReference type="AlphaFoldDB" id="A0AAV2RYC5"/>
<organism evidence="9 10">
    <name type="scientific">Meganyctiphanes norvegica</name>
    <name type="common">Northern krill</name>
    <name type="synonym">Thysanopoda norvegica</name>
    <dbReference type="NCBI Taxonomy" id="48144"/>
    <lineage>
        <taxon>Eukaryota</taxon>
        <taxon>Metazoa</taxon>
        <taxon>Ecdysozoa</taxon>
        <taxon>Arthropoda</taxon>
        <taxon>Crustacea</taxon>
        <taxon>Multicrustacea</taxon>
        <taxon>Malacostraca</taxon>
        <taxon>Eumalacostraca</taxon>
        <taxon>Eucarida</taxon>
        <taxon>Euphausiacea</taxon>
        <taxon>Euphausiidae</taxon>
        <taxon>Meganyctiphanes</taxon>
    </lineage>
</organism>
<dbReference type="GO" id="GO:0016020">
    <property type="term" value="C:membrane"/>
    <property type="evidence" value="ECO:0007669"/>
    <property type="project" value="UniProtKB-SubCell"/>
</dbReference>
<evidence type="ECO:0000256" key="6">
    <source>
        <dbReference type="ARBA" id="ARBA00023136"/>
    </source>
</evidence>
<evidence type="ECO:0000256" key="7">
    <source>
        <dbReference type="SAM" id="Phobius"/>
    </source>
</evidence>
<sequence>PGCLPARVALALLCASGVMVLYMVRINLSVAIVAMVHVPSSNNVTRDKLCIQDDEKRTPLYMTKGASNASIEFVPLESQNKQINNKIIMTAMEKGSVLGSFFYGYVTTAIIGGRMAEVYGTKRVFGVSMLLGGMLTMLTPLAAKTHYALFTAVRILIGIFQGVIYPSMHCLMSRWIPPLERPRFMSFVYVANCLGIVITLPLCGVIIEAVGWPWVFYISGIVSLVWVVMWALLMHDTPQQHPHISQDELKYISAALSEESKAGTKPTSVPWLEIFRTRALWATTICHTGNMYGWNLLNTQLPSYMDGVLGLSIKKNAVMSSIPFLTRFIGSNCWAWVGDTLNTKGILSRKVSRRLFSAIGLVGMVVVLAIVGFVGCRANLVVLLLSLGTFTGGATTSGYSANHLDTAPNFAGTMLGIANTFAFLVAMLAPVVVGALTPDQTPEQWQAAFLSTSGILLLSITFYLIFADTEIKPWNFAPAKGDKKMGEGVENGAYIPSDATQTNTSL</sequence>
<comment type="caution">
    <text evidence="9">The sequence shown here is derived from an EMBL/GenBank/DDBJ whole genome shotgun (WGS) entry which is preliminary data.</text>
</comment>
<evidence type="ECO:0000256" key="4">
    <source>
        <dbReference type="ARBA" id="ARBA00022847"/>
    </source>
</evidence>
<evidence type="ECO:0000313" key="9">
    <source>
        <dbReference type="EMBL" id="CAL4146348.1"/>
    </source>
</evidence>
<dbReference type="InterPro" id="IPR020846">
    <property type="entry name" value="MFS_dom"/>
</dbReference>
<dbReference type="PROSITE" id="PS50850">
    <property type="entry name" value="MFS"/>
    <property type="match status" value="1"/>
</dbReference>
<gene>
    <name evidence="9" type="ORF">MNOR_LOCUS29853</name>
</gene>
<feature type="non-terminal residue" evidence="9">
    <location>
        <position position="1"/>
    </location>
</feature>
<comment type="subcellular location">
    <subcellularLocation>
        <location evidence="1">Membrane</location>
        <topology evidence="1">Multi-pass membrane protein</topology>
    </subcellularLocation>
</comment>
<dbReference type="EMBL" id="CAXKWB010035364">
    <property type="protein sequence ID" value="CAL4146348.1"/>
    <property type="molecule type" value="Genomic_DNA"/>
</dbReference>
<reference evidence="9 10" key="1">
    <citation type="submission" date="2024-05" db="EMBL/GenBank/DDBJ databases">
        <authorList>
            <person name="Wallberg A."/>
        </authorList>
    </citation>
    <scope>NUCLEOTIDE SEQUENCE [LARGE SCALE GENOMIC DNA]</scope>
</reference>
<keyword evidence="3 7" id="KW-0812">Transmembrane</keyword>
<evidence type="ECO:0000313" key="10">
    <source>
        <dbReference type="Proteomes" id="UP001497623"/>
    </source>
</evidence>
<dbReference type="CDD" id="cd17318">
    <property type="entry name" value="MFS_SLC17"/>
    <property type="match status" value="1"/>
</dbReference>
<dbReference type="Pfam" id="PF07690">
    <property type="entry name" value="MFS_1"/>
    <property type="match status" value="1"/>
</dbReference>
<dbReference type="SUPFAM" id="SSF103473">
    <property type="entry name" value="MFS general substrate transporter"/>
    <property type="match status" value="1"/>
</dbReference>
<feature type="transmembrane region" description="Helical" evidence="7">
    <location>
        <begin position="124"/>
        <end position="141"/>
    </location>
</feature>
<feature type="transmembrane region" description="Helical" evidence="7">
    <location>
        <begin position="445"/>
        <end position="466"/>
    </location>
</feature>
<dbReference type="Proteomes" id="UP001497623">
    <property type="component" value="Unassembled WGS sequence"/>
</dbReference>
<feature type="transmembrane region" description="Helical" evidence="7">
    <location>
        <begin position="147"/>
        <end position="165"/>
    </location>
</feature>
<evidence type="ECO:0000256" key="2">
    <source>
        <dbReference type="ARBA" id="ARBA00022448"/>
    </source>
</evidence>
<feature type="transmembrane region" description="Helical" evidence="7">
    <location>
        <begin position="186"/>
        <end position="207"/>
    </location>
</feature>
<dbReference type="Gene3D" id="1.20.1250.20">
    <property type="entry name" value="MFS general substrate transporter like domains"/>
    <property type="match status" value="2"/>
</dbReference>
<feature type="transmembrane region" description="Helical" evidence="7">
    <location>
        <begin position="355"/>
        <end position="374"/>
    </location>
</feature>
<feature type="transmembrane region" description="Helical" evidence="7">
    <location>
        <begin position="213"/>
        <end position="233"/>
    </location>
</feature>
<keyword evidence="5 7" id="KW-1133">Transmembrane helix</keyword>
<evidence type="ECO:0000259" key="8">
    <source>
        <dbReference type="PROSITE" id="PS50850"/>
    </source>
</evidence>
<dbReference type="GO" id="GO:0006820">
    <property type="term" value="P:monoatomic anion transport"/>
    <property type="evidence" value="ECO:0007669"/>
    <property type="project" value="TreeGrafter"/>
</dbReference>
<keyword evidence="6 7" id="KW-0472">Membrane</keyword>
<keyword evidence="2" id="KW-0813">Transport</keyword>
<dbReference type="FunFam" id="1.20.1250.20:FF:000003">
    <property type="entry name" value="Solute carrier family 17 member 3"/>
    <property type="match status" value="1"/>
</dbReference>
<evidence type="ECO:0000256" key="1">
    <source>
        <dbReference type="ARBA" id="ARBA00004141"/>
    </source>
</evidence>
<feature type="transmembrane region" description="Helical" evidence="7">
    <location>
        <begin position="413"/>
        <end position="433"/>
    </location>
</feature>
<name>A0AAV2RYC5_MEGNR</name>